<evidence type="ECO:0000313" key="5">
    <source>
        <dbReference type="EMBL" id="ABM56960.1"/>
    </source>
</evidence>
<dbReference type="InterPro" id="IPR015813">
    <property type="entry name" value="Pyrv/PenolPyrv_kinase-like_dom"/>
</dbReference>
<evidence type="ECO:0000256" key="3">
    <source>
        <dbReference type="ARBA" id="ARBA00045074"/>
    </source>
</evidence>
<dbReference type="InterPro" id="IPR040442">
    <property type="entry name" value="Pyrv_kinase-like_dom_sf"/>
</dbReference>
<protein>
    <submittedName>
        <fullName evidence="5">2-dehydro-3-deoxyglucarate aldolase</fullName>
        <ecNumber evidence="5">4.1.2.20</ecNumber>
    </submittedName>
</protein>
<dbReference type="InterPro" id="IPR050251">
    <property type="entry name" value="HpcH-HpaI_aldolase"/>
</dbReference>
<dbReference type="EMBL" id="CP000542">
    <property type="protein sequence ID" value="ABM56960.1"/>
    <property type="molecule type" value="Genomic_DNA"/>
</dbReference>
<sequence length="265" mass="28627">MAYTTIPNSFRRDILACRRLIGCWSSLTSHITAEILGQADFDWILLDSEHAPNDLSTLLTQLMALKDSRSAPVVRPPANDPVLIKRLLDIGFVNLLLPLIESAEAAQSAVAATRYPPLGIRGVSNAQRCNRYGAQTEYASQIHDNVCVLLQIETRAGIEALERILQVPGVDGIFIGPADLSAALGHFGDPNHRQVQAAIADIHARSRAAGKAVGILTTVEADARRYIEQGFQFVAVGTDQALFRAATQGLRDRFPSGDPGALPAR</sequence>
<keyword evidence="2 5" id="KW-0456">Lyase</keyword>
<dbReference type="FunFam" id="3.20.20.60:FF:000004">
    <property type="entry name" value="5-keto-4-deoxy-D-glucarate aldolase"/>
    <property type="match status" value="1"/>
</dbReference>
<dbReference type="SUPFAM" id="SSF51621">
    <property type="entry name" value="Phosphoenolpyruvate/pyruvate domain"/>
    <property type="match status" value="1"/>
</dbReference>
<dbReference type="GO" id="GO:0005737">
    <property type="term" value="C:cytoplasm"/>
    <property type="evidence" value="ECO:0007669"/>
    <property type="project" value="TreeGrafter"/>
</dbReference>
<evidence type="ECO:0000256" key="1">
    <source>
        <dbReference type="ARBA" id="ARBA00022723"/>
    </source>
</evidence>
<proteinExistence type="predicted"/>
<dbReference type="GO" id="GO:0046872">
    <property type="term" value="F:metal ion binding"/>
    <property type="evidence" value="ECO:0007669"/>
    <property type="project" value="UniProtKB-KW"/>
</dbReference>
<evidence type="ECO:0000259" key="4">
    <source>
        <dbReference type="Pfam" id="PF03328"/>
    </source>
</evidence>
<dbReference type="STRING" id="391735.Veis_1189"/>
<gene>
    <name evidence="5" type="ordered locus">Veis_1189</name>
</gene>
<evidence type="ECO:0000256" key="2">
    <source>
        <dbReference type="ARBA" id="ARBA00023239"/>
    </source>
</evidence>
<name>A1WH53_VEREI</name>
<evidence type="ECO:0000313" key="6">
    <source>
        <dbReference type="Proteomes" id="UP000000374"/>
    </source>
</evidence>
<dbReference type="RefSeq" id="WP_011808971.1">
    <property type="nucleotide sequence ID" value="NC_008786.1"/>
</dbReference>
<dbReference type="InterPro" id="IPR005000">
    <property type="entry name" value="Aldolase/citrate-lyase_domain"/>
</dbReference>
<keyword evidence="6" id="KW-1185">Reference proteome</keyword>
<dbReference type="Pfam" id="PF03328">
    <property type="entry name" value="HpcH_HpaI"/>
    <property type="match status" value="1"/>
</dbReference>
<organism evidence="5 6">
    <name type="scientific">Verminephrobacter eiseniae (strain EF01-2)</name>
    <dbReference type="NCBI Taxonomy" id="391735"/>
    <lineage>
        <taxon>Bacteria</taxon>
        <taxon>Pseudomonadati</taxon>
        <taxon>Pseudomonadota</taxon>
        <taxon>Betaproteobacteria</taxon>
        <taxon>Burkholderiales</taxon>
        <taxon>Comamonadaceae</taxon>
        <taxon>Verminephrobacter</taxon>
    </lineage>
</organism>
<comment type="catalytic activity">
    <reaction evidence="3">
        <text>D-glyceraldehyde + pyruvate = 2-dehydro-3-deoxy-L-galactonate</text>
        <dbReference type="Rhea" id="RHEA:80055"/>
        <dbReference type="ChEBI" id="CHEBI:15361"/>
        <dbReference type="ChEBI" id="CHEBI:17378"/>
        <dbReference type="ChEBI" id="CHEBI:75545"/>
    </reaction>
</comment>
<dbReference type="KEGG" id="vei:Veis_1189"/>
<dbReference type="eggNOG" id="COG3836">
    <property type="taxonomic scope" value="Bacteria"/>
</dbReference>
<dbReference type="Proteomes" id="UP000000374">
    <property type="component" value="Chromosome"/>
</dbReference>
<dbReference type="GeneID" id="76459847"/>
<dbReference type="Gene3D" id="3.20.20.60">
    <property type="entry name" value="Phosphoenolpyruvate-binding domains"/>
    <property type="match status" value="1"/>
</dbReference>
<dbReference type="PANTHER" id="PTHR30502:SF4">
    <property type="entry name" value="5-KETO-4-DEOXY-D-GLUCARATE ALDOLASE"/>
    <property type="match status" value="1"/>
</dbReference>
<keyword evidence="1" id="KW-0479">Metal-binding</keyword>
<dbReference type="AlphaFoldDB" id="A1WH53"/>
<reference evidence="6" key="1">
    <citation type="submission" date="2006-12" db="EMBL/GenBank/DDBJ databases">
        <title>Complete sequence of chromosome 1 of Verminephrobacter eiseniae EF01-2.</title>
        <authorList>
            <person name="Copeland A."/>
            <person name="Lucas S."/>
            <person name="Lapidus A."/>
            <person name="Barry K."/>
            <person name="Detter J.C."/>
            <person name="Glavina del Rio T."/>
            <person name="Dalin E."/>
            <person name="Tice H."/>
            <person name="Pitluck S."/>
            <person name="Chertkov O."/>
            <person name="Brettin T."/>
            <person name="Bruce D."/>
            <person name="Han C."/>
            <person name="Tapia R."/>
            <person name="Gilna P."/>
            <person name="Schmutz J."/>
            <person name="Larimer F."/>
            <person name="Land M."/>
            <person name="Hauser L."/>
            <person name="Kyrpides N."/>
            <person name="Kim E."/>
            <person name="Stahl D."/>
            <person name="Richardson P."/>
        </authorList>
    </citation>
    <scope>NUCLEOTIDE SEQUENCE [LARGE SCALE GENOMIC DNA]</scope>
    <source>
        <strain evidence="6">EF01-2</strain>
    </source>
</reference>
<accession>A1WH53</accession>
<dbReference type="GO" id="GO:0008672">
    <property type="term" value="F:2-dehydro-3-deoxyglucarate aldolase activity"/>
    <property type="evidence" value="ECO:0007669"/>
    <property type="project" value="UniProtKB-EC"/>
</dbReference>
<dbReference type="HOGENOM" id="CLU_059964_1_0_4"/>
<dbReference type="EC" id="4.1.2.20" evidence="5"/>
<feature type="domain" description="HpcH/HpaI aldolase/citrate lyase" evidence="4">
    <location>
        <begin position="21"/>
        <end position="244"/>
    </location>
</feature>
<dbReference type="OrthoDB" id="86160at2"/>
<dbReference type="PANTHER" id="PTHR30502">
    <property type="entry name" value="2-KETO-3-DEOXY-L-RHAMNONATE ALDOLASE"/>
    <property type="match status" value="1"/>
</dbReference>